<proteinExistence type="predicted"/>
<dbReference type="AlphaFoldDB" id="A0A6I4M159"/>
<dbReference type="GO" id="GO:0003677">
    <property type="term" value="F:DNA binding"/>
    <property type="evidence" value="ECO:0007669"/>
    <property type="project" value="InterPro"/>
</dbReference>
<reference evidence="2" key="1">
    <citation type="submission" date="2019-12" db="EMBL/GenBank/DDBJ databases">
        <title>Actinomadura physcomitrii sp. nov., a novel actinomycete isolated from moss [Physcomitrium sphaericum (Ludw) Fuernr].</title>
        <authorList>
            <person name="Zhuang X."/>
        </authorList>
    </citation>
    <scope>NUCLEOTIDE SEQUENCE [LARGE SCALE GENOMIC DNA]</scope>
    <source>
        <strain evidence="2">LD22</strain>
    </source>
</reference>
<sequence>MKIARSSRTRRVSVVWVVSSLPYLSPRQEGQGDAWSEEAAQAGRVGTQRLRDVSAEVPPSDVASALGLESGAVAVVRRRAMLLDGEPVELTDSWYPMEVAGGTALADTGKIKGGAVTLLANLGYRVHEAREDIAFRGATGDEAAELASPVGTPVIVLSRTCLNAEGAPFEASVMVMLAEGRHLRYRLVAG</sequence>
<dbReference type="InterPro" id="IPR011663">
    <property type="entry name" value="UTRA"/>
</dbReference>
<dbReference type="InterPro" id="IPR050679">
    <property type="entry name" value="Bact_HTH_transcr_reg"/>
</dbReference>
<dbReference type="Proteomes" id="UP000462055">
    <property type="component" value="Unassembled WGS sequence"/>
</dbReference>
<dbReference type="EMBL" id="WBMS02000001">
    <property type="protein sequence ID" value="MVZ98939.1"/>
    <property type="molecule type" value="Genomic_DNA"/>
</dbReference>
<dbReference type="SUPFAM" id="SSF64288">
    <property type="entry name" value="Chorismate lyase-like"/>
    <property type="match status" value="1"/>
</dbReference>
<dbReference type="PANTHER" id="PTHR44846">
    <property type="entry name" value="MANNOSYL-D-GLYCERATE TRANSPORT/METABOLISM SYSTEM REPRESSOR MNGR-RELATED"/>
    <property type="match status" value="1"/>
</dbReference>
<comment type="caution">
    <text evidence="2">The sequence shown here is derived from an EMBL/GenBank/DDBJ whole genome shotgun (WGS) entry which is preliminary data.</text>
</comment>
<feature type="domain" description="UbiC transcription regulator-associated" evidence="1">
    <location>
        <begin position="41"/>
        <end position="182"/>
    </location>
</feature>
<keyword evidence="3" id="KW-1185">Reference proteome</keyword>
<dbReference type="GO" id="GO:0045892">
    <property type="term" value="P:negative regulation of DNA-templated transcription"/>
    <property type="evidence" value="ECO:0007669"/>
    <property type="project" value="TreeGrafter"/>
</dbReference>
<dbReference type="RefSeq" id="WP_151590107.1">
    <property type="nucleotide sequence ID" value="NZ_WBMS02000001.1"/>
</dbReference>
<protein>
    <submittedName>
        <fullName evidence="2">UTRA domain-containing protein</fullName>
    </submittedName>
</protein>
<evidence type="ECO:0000259" key="1">
    <source>
        <dbReference type="SMART" id="SM00866"/>
    </source>
</evidence>
<dbReference type="InterPro" id="IPR028978">
    <property type="entry name" value="Chorismate_lyase_/UTRA_dom_sf"/>
</dbReference>
<evidence type="ECO:0000313" key="3">
    <source>
        <dbReference type="Proteomes" id="UP000462055"/>
    </source>
</evidence>
<evidence type="ECO:0000313" key="2">
    <source>
        <dbReference type="EMBL" id="MVZ98939.1"/>
    </source>
</evidence>
<accession>A0A6I4M159</accession>
<dbReference type="Pfam" id="PF07702">
    <property type="entry name" value="UTRA"/>
    <property type="match status" value="1"/>
</dbReference>
<dbReference type="SMART" id="SM00866">
    <property type="entry name" value="UTRA"/>
    <property type="match status" value="1"/>
</dbReference>
<gene>
    <name evidence="2" type="ORF">F8568_000770</name>
</gene>
<name>A0A6I4M159_9ACTN</name>
<dbReference type="PANTHER" id="PTHR44846:SF17">
    <property type="entry name" value="GNTR-FAMILY TRANSCRIPTIONAL REGULATOR"/>
    <property type="match status" value="1"/>
</dbReference>
<organism evidence="2 3">
    <name type="scientific">Actinomadura physcomitrii</name>
    <dbReference type="NCBI Taxonomy" id="2650748"/>
    <lineage>
        <taxon>Bacteria</taxon>
        <taxon>Bacillati</taxon>
        <taxon>Actinomycetota</taxon>
        <taxon>Actinomycetes</taxon>
        <taxon>Streptosporangiales</taxon>
        <taxon>Thermomonosporaceae</taxon>
        <taxon>Actinomadura</taxon>
    </lineage>
</organism>
<dbReference type="Gene3D" id="3.40.1410.10">
    <property type="entry name" value="Chorismate lyase-like"/>
    <property type="match status" value="1"/>
</dbReference>